<keyword evidence="2" id="KW-0802">TPR repeat</keyword>
<dbReference type="Proteomes" id="UP001163046">
    <property type="component" value="Unassembled WGS sequence"/>
</dbReference>
<dbReference type="AlphaFoldDB" id="A0A9W9ZHS7"/>
<comment type="caution">
    <text evidence="3">The sequence shown here is derived from an EMBL/GenBank/DDBJ whole genome shotgun (WGS) entry which is preliminary data.</text>
</comment>
<organism evidence="3 4">
    <name type="scientific">Desmophyllum pertusum</name>
    <dbReference type="NCBI Taxonomy" id="174260"/>
    <lineage>
        <taxon>Eukaryota</taxon>
        <taxon>Metazoa</taxon>
        <taxon>Cnidaria</taxon>
        <taxon>Anthozoa</taxon>
        <taxon>Hexacorallia</taxon>
        <taxon>Scleractinia</taxon>
        <taxon>Caryophylliina</taxon>
        <taxon>Caryophylliidae</taxon>
        <taxon>Desmophyllum</taxon>
    </lineage>
</organism>
<gene>
    <name evidence="3" type="ORF">OS493_038208</name>
</gene>
<keyword evidence="4" id="KW-1185">Reference proteome</keyword>
<evidence type="ECO:0000313" key="4">
    <source>
        <dbReference type="Proteomes" id="UP001163046"/>
    </source>
</evidence>
<evidence type="ECO:0000256" key="2">
    <source>
        <dbReference type="ARBA" id="ARBA00022803"/>
    </source>
</evidence>
<dbReference type="InterPro" id="IPR019734">
    <property type="entry name" value="TPR_rpt"/>
</dbReference>
<evidence type="ECO:0008006" key="5">
    <source>
        <dbReference type="Google" id="ProtNLM"/>
    </source>
</evidence>
<keyword evidence="1" id="KW-0677">Repeat</keyword>
<dbReference type="EMBL" id="MU825961">
    <property type="protein sequence ID" value="KAJ7381937.1"/>
    <property type="molecule type" value="Genomic_DNA"/>
</dbReference>
<dbReference type="Pfam" id="PF13424">
    <property type="entry name" value="TPR_12"/>
    <property type="match status" value="1"/>
</dbReference>
<feature type="non-terminal residue" evidence="3">
    <location>
        <position position="200"/>
    </location>
</feature>
<proteinExistence type="predicted"/>
<protein>
    <recommendedName>
        <fullName evidence="5">Nephrocystin-3</fullName>
    </recommendedName>
</protein>
<dbReference type="InterPro" id="IPR011990">
    <property type="entry name" value="TPR-like_helical_dom_sf"/>
</dbReference>
<dbReference type="SUPFAM" id="SSF48452">
    <property type="entry name" value="TPR-like"/>
    <property type="match status" value="1"/>
</dbReference>
<dbReference type="OrthoDB" id="381520at2759"/>
<dbReference type="PANTHER" id="PTHR45641">
    <property type="entry name" value="TETRATRICOPEPTIDE REPEAT PROTEIN (AFU_ORTHOLOGUE AFUA_6G03870)"/>
    <property type="match status" value="1"/>
</dbReference>
<dbReference type="PANTHER" id="PTHR45641:SF1">
    <property type="entry name" value="AAA+ ATPASE DOMAIN-CONTAINING PROTEIN"/>
    <property type="match status" value="1"/>
</dbReference>
<reference evidence="3" key="1">
    <citation type="submission" date="2023-01" db="EMBL/GenBank/DDBJ databases">
        <title>Genome assembly of the deep-sea coral Lophelia pertusa.</title>
        <authorList>
            <person name="Herrera S."/>
            <person name="Cordes E."/>
        </authorList>
    </citation>
    <scope>NUCLEOTIDE SEQUENCE</scope>
    <source>
        <strain evidence="3">USNM1676648</strain>
        <tissue evidence="3">Polyp</tissue>
    </source>
</reference>
<name>A0A9W9ZHS7_9CNID</name>
<accession>A0A9W9ZHS7</accession>
<evidence type="ECO:0000256" key="1">
    <source>
        <dbReference type="ARBA" id="ARBA00022737"/>
    </source>
</evidence>
<dbReference type="Gene3D" id="1.25.40.10">
    <property type="entry name" value="Tetratricopeptide repeat domain"/>
    <property type="match status" value="1"/>
</dbReference>
<evidence type="ECO:0000313" key="3">
    <source>
        <dbReference type="EMBL" id="KAJ7381937.1"/>
    </source>
</evidence>
<dbReference type="SMART" id="SM00028">
    <property type="entry name" value="TPR"/>
    <property type="match status" value="2"/>
</dbReference>
<sequence length="200" mass="22927">MINYILNVDEEIEDKEMIMMKIQRCSLLLLAEEETGVYIRVHQVVRDVIKTVIKDYLASHRLDAVNGAVTIFNRFIEDNLGDNWHNLDSTMQSNSIAQHLKTLVEITLQKKLGPEHVHVATTYSYLGSVHRDLGDFEQAKKNPHHALNIRLKQLGHEHVDVAATYGHLGYVHRDLGDFEQAKEYNHHALKGELKPKSNIC</sequence>